<evidence type="ECO:0000313" key="3">
    <source>
        <dbReference type="EMBL" id="RPF28525.1"/>
    </source>
</evidence>
<sequence length="183" mass="18934">MTADGGAHAAPPETRPAPAGRARRRIVWGELVLGLAVLGLGVVVLLDARSMPASTSASGIGAGFFPTIVAVFTMAVALALIVHVLLGGRGDPDEGEGDIDLAVLHVRGALIVLAAIAWYALALERLGYVPTALVTFWAIAYALGARRYVRDFLIAAVLAVVIYVGFTQGLSIRLPAGVLEGVL</sequence>
<dbReference type="RefSeq" id="WP_170175316.1">
    <property type="nucleotide sequence ID" value="NZ_RKRA01000001.1"/>
</dbReference>
<gene>
    <name evidence="3" type="ORF">EDD32_3054</name>
</gene>
<evidence type="ECO:0000313" key="4">
    <source>
        <dbReference type="Proteomes" id="UP000280726"/>
    </source>
</evidence>
<reference evidence="3 4" key="1">
    <citation type="submission" date="2018-11" db="EMBL/GenBank/DDBJ databases">
        <title>Sequencing the genomes of 1000 actinobacteria strains.</title>
        <authorList>
            <person name="Klenk H.-P."/>
        </authorList>
    </citation>
    <scope>NUCLEOTIDE SEQUENCE [LARGE SCALE GENOMIC DNA]</scope>
    <source>
        <strain evidence="3 4">DSM 14418</strain>
    </source>
</reference>
<comment type="caution">
    <text evidence="3">The sequence shown here is derived from an EMBL/GenBank/DDBJ whole genome shotgun (WGS) entry which is preliminary data.</text>
</comment>
<proteinExistence type="predicted"/>
<dbReference type="InterPro" id="IPR009936">
    <property type="entry name" value="DUF1468"/>
</dbReference>
<keyword evidence="1" id="KW-0812">Transmembrane</keyword>
<feature type="transmembrane region" description="Helical" evidence="1">
    <location>
        <begin position="26"/>
        <end position="45"/>
    </location>
</feature>
<dbReference type="AlphaFoldDB" id="A0A3N5A585"/>
<name>A0A3N5A585_9MICO</name>
<keyword evidence="4" id="KW-1185">Reference proteome</keyword>
<accession>A0A3N5A585</accession>
<keyword evidence="1" id="KW-1133">Transmembrane helix</keyword>
<feature type="transmembrane region" description="Helical" evidence="1">
    <location>
        <begin position="65"/>
        <end position="87"/>
    </location>
</feature>
<feature type="transmembrane region" description="Helical" evidence="1">
    <location>
        <begin position="152"/>
        <end position="174"/>
    </location>
</feature>
<feature type="domain" description="DUF1468" evidence="2">
    <location>
        <begin position="32"/>
        <end position="175"/>
    </location>
</feature>
<evidence type="ECO:0000256" key="1">
    <source>
        <dbReference type="SAM" id="Phobius"/>
    </source>
</evidence>
<dbReference type="Proteomes" id="UP000280726">
    <property type="component" value="Unassembled WGS sequence"/>
</dbReference>
<dbReference type="Pfam" id="PF07331">
    <property type="entry name" value="TctB"/>
    <property type="match status" value="1"/>
</dbReference>
<keyword evidence="1" id="KW-0472">Membrane</keyword>
<feature type="transmembrane region" description="Helical" evidence="1">
    <location>
        <begin position="99"/>
        <end position="121"/>
    </location>
</feature>
<dbReference type="EMBL" id="RKRA01000001">
    <property type="protein sequence ID" value="RPF28525.1"/>
    <property type="molecule type" value="Genomic_DNA"/>
</dbReference>
<evidence type="ECO:0000259" key="2">
    <source>
        <dbReference type="Pfam" id="PF07331"/>
    </source>
</evidence>
<feature type="transmembrane region" description="Helical" evidence="1">
    <location>
        <begin position="127"/>
        <end position="145"/>
    </location>
</feature>
<organism evidence="3 4">
    <name type="scientific">Georgenia muralis</name>
    <dbReference type="NCBI Taxonomy" id="154117"/>
    <lineage>
        <taxon>Bacteria</taxon>
        <taxon>Bacillati</taxon>
        <taxon>Actinomycetota</taxon>
        <taxon>Actinomycetes</taxon>
        <taxon>Micrococcales</taxon>
        <taxon>Bogoriellaceae</taxon>
        <taxon>Georgenia</taxon>
    </lineage>
</organism>
<protein>
    <submittedName>
        <fullName evidence="3">Putative tricarboxylic transport membrane protein</fullName>
    </submittedName>
</protein>